<evidence type="ECO:0000313" key="7">
    <source>
        <dbReference type="EMBL" id="OMH80360.1"/>
    </source>
</evidence>
<feature type="repeat" description="WD" evidence="3">
    <location>
        <begin position="273"/>
        <end position="316"/>
    </location>
</feature>
<evidence type="ECO:0000256" key="2">
    <source>
        <dbReference type="ARBA" id="ARBA00022737"/>
    </source>
</evidence>
<dbReference type="EMBL" id="LSSK01001214">
    <property type="protein sequence ID" value="OMH80360.1"/>
    <property type="molecule type" value="Genomic_DNA"/>
</dbReference>
<evidence type="ECO:0000313" key="6">
    <source>
        <dbReference type="EMBL" id="OMH79636.1"/>
    </source>
</evidence>
<dbReference type="SMART" id="SM00320">
    <property type="entry name" value="WD40"/>
    <property type="match status" value="5"/>
</dbReference>
<evidence type="ECO:0000256" key="4">
    <source>
        <dbReference type="SAM" id="Coils"/>
    </source>
</evidence>
<dbReference type="PANTHER" id="PTHR22847:SF637">
    <property type="entry name" value="WD REPEAT DOMAIN 5B"/>
    <property type="match status" value="1"/>
</dbReference>
<feature type="compositionally biased region" description="Polar residues" evidence="5">
    <location>
        <begin position="618"/>
        <end position="628"/>
    </location>
</feature>
<dbReference type="InterPro" id="IPR001680">
    <property type="entry name" value="WD40_rpt"/>
</dbReference>
<feature type="repeat" description="WD" evidence="3">
    <location>
        <begin position="317"/>
        <end position="359"/>
    </location>
</feature>
<feature type="compositionally biased region" description="Low complexity" evidence="5">
    <location>
        <begin position="595"/>
        <end position="617"/>
    </location>
</feature>
<dbReference type="PROSITE" id="PS50082">
    <property type="entry name" value="WD_REPEATS_2"/>
    <property type="match status" value="2"/>
</dbReference>
<dbReference type="SUPFAM" id="SSF50978">
    <property type="entry name" value="WD40 repeat-like"/>
    <property type="match status" value="1"/>
</dbReference>
<dbReference type="Proteomes" id="UP000188320">
    <property type="component" value="Unassembled WGS sequence"/>
</dbReference>
<dbReference type="Gene3D" id="2.130.10.10">
    <property type="entry name" value="YVTN repeat-like/Quinoprotein amine dehydrogenase"/>
    <property type="match status" value="1"/>
</dbReference>
<dbReference type="InterPro" id="IPR019775">
    <property type="entry name" value="WD40_repeat_CS"/>
</dbReference>
<feature type="region of interest" description="Disordered" evidence="5">
    <location>
        <begin position="144"/>
        <end position="216"/>
    </location>
</feature>
<keyword evidence="1 3" id="KW-0853">WD repeat</keyword>
<reference evidence="6" key="1">
    <citation type="submission" date="2017-01" db="EMBL/GenBank/DDBJ databases">
        <authorList>
            <person name="Mah S.A."/>
            <person name="Swanson W.J."/>
            <person name="Moy G.W."/>
            <person name="Vacquier V.D."/>
        </authorList>
    </citation>
    <scope>NUCLEOTIDE SEQUENCE [LARGE SCALE GENOMIC DNA]</scope>
    <source>
        <strain evidence="6">COL-18-3</strain>
    </source>
</reference>
<keyword evidence="8" id="KW-1185">Reference proteome</keyword>
<dbReference type="AlphaFoldDB" id="A0A1R1PFA9"/>
<dbReference type="InterPro" id="IPR015943">
    <property type="entry name" value="WD40/YVTN_repeat-like_dom_sf"/>
</dbReference>
<name>A0A1R1PFA9_ZANCU</name>
<feature type="compositionally biased region" description="Low complexity" evidence="5">
    <location>
        <begin position="238"/>
        <end position="255"/>
    </location>
</feature>
<dbReference type="GO" id="GO:1990234">
    <property type="term" value="C:transferase complex"/>
    <property type="evidence" value="ECO:0007669"/>
    <property type="project" value="UniProtKB-ARBA"/>
</dbReference>
<dbReference type="PROSITE" id="PS50294">
    <property type="entry name" value="WD_REPEATS_REGION"/>
    <property type="match status" value="2"/>
</dbReference>
<feature type="compositionally biased region" description="Polar residues" evidence="5">
    <location>
        <begin position="146"/>
        <end position="155"/>
    </location>
</feature>
<evidence type="ECO:0000256" key="5">
    <source>
        <dbReference type="SAM" id="MobiDB-lite"/>
    </source>
</evidence>
<reference evidence="8" key="2">
    <citation type="submission" date="2017-01" db="EMBL/GenBank/DDBJ databases">
        <authorList>
            <person name="Wang Y."/>
            <person name="White M."/>
            <person name="Kvist S."/>
            <person name="Moncalvo J.-M."/>
        </authorList>
    </citation>
    <scope>NUCLEOTIDE SEQUENCE [LARGE SCALE GENOMIC DNA]</scope>
    <source>
        <strain evidence="8">COL-18-3</strain>
    </source>
</reference>
<dbReference type="PANTHER" id="PTHR22847">
    <property type="entry name" value="WD40 REPEAT PROTEIN"/>
    <property type="match status" value="1"/>
</dbReference>
<gene>
    <name evidence="7" type="ORF">AX774_g6206</name>
    <name evidence="6" type="ORF">AX774_g6939</name>
</gene>
<feature type="region of interest" description="Disordered" evidence="5">
    <location>
        <begin position="81"/>
        <end position="132"/>
    </location>
</feature>
<feature type="compositionally biased region" description="Polar residues" evidence="5">
    <location>
        <begin position="162"/>
        <end position="181"/>
    </location>
</feature>
<evidence type="ECO:0000256" key="1">
    <source>
        <dbReference type="ARBA" id="ARBA00022574"/>
    </source>
</evidence>
<proteinExistence type="predicted"/>
<feature type="compositionally biased region" description="Basic and acidic residues" evidence="5">
    <location>
        <begin position="195"/>
        <end position="204"/>
    </location>
</feature>
<sequence>MEDSLERFDSRADLDQEEIEKLRREIGSLKSRLDELERENRLLKLRNYEMTMRYSRSSSNRENAMSVSLYDRNMRNEKYTAKNINGDGKDDSSNINNGSINNGTSTNDNEHNSGSSSNRRNSNSHTMVGNLNDSSAVNRSLVPNEEGNTVQTNQQLKKDQRFGSSENTTKLEQISSNFSEEANTDTRLSEVANQNERKKAPEKGVRKHSGRERASEVMGVNDTVKLEEDMGREKGSVGRESNSVSNNGNGSANVSIEKGSEKRGKQFVTAGELTGHTGAIYTVEYTGSQQEEWIASGSFDRTVRIWDVNDLKQLECMEGHKQAVSVVRWKHDSSEVVASGGFDRQIFEWDVSKAQPMVTMRAETLVQSLAYMDGGLVCGQSNGSIDLFDGRAGTTSVMELGRCSGGGVTALQRLGNAHQMLSSDLGGHVSLLDLRKPAGRSGVMSTLVSVGCAISHLAFIQQENTAYISVNCYDNVLRIYDRLTDYYSYSSLGQSVPKPRLLEQIRGVQTSNWPIKSAFFSNIAVQSIARNVMVSHDVDRYDDRASKTIEKDLSSSLLLLSGSAEPVAYVYRIRTLGAKGITAEDGGENKGVSGNTQSSHSPSSDSSTPTSTQTNQSAKPSAFSNINGDGSGSDAISGNLNSGINVNNSSGGAYSQTTNSRYYYLTDSQSSNTVMSQRLGEGHSDRVYAVSTHCYKVQGCTAGADGNIVLWQPSAYSNMLFLPDY</sequence>
<organism evidence="6 8">
    <name type="scientific">Zancudomyces culisetae</name>
    <name type="common">Gut fungus</name>
    <name type="synonym">Smittium culisetae</name>
    <dbReference type="NCBI Taxonomy" id="1213189"/>
    <lineage>
        <taxon>Eukaryota</taxon>
        <taxon>Fungi</taxon>
        <taxon>Fungi incertae sedis</taxon>
        <taxon>Zoopagomycota</taxon>
        <taxon>Kickxellomycotina</taxon>
        <taxon>Harpellomycetes</taxon>
        <taxon>Harpellales</taxon>
        <taxon>Legeriomycetaceae</taxon>
        <taxon>Zancudomyces</taxon>
    </lineage>
</organism>
<keyword evidence="4" id="KW-0175">Coiled coil</keyword>
<feature type="coiled-coil region" evidence="4">
    <location>
        <begin position="5"/>
        <end position="53"/>
    </location>
</feature>
<evidence type="ECO:0000313" key="8">
    <source>
        <dbReference type="Proteomes" id="UP000188320"/>
    </source>
</evidence>
<accession>A0A1R1PFA9</accession>
<feature type="region of interest" description="Disordered" evidence="5">
    <location>
        <begin position="230"/>
        <end position="262"/>
    </location>
</feature>
<dbReference type="PROSITE" id="PS00678">
    <property type="entry name" value="WD_REPEATS_1"/>
    <property type="match status" value="1"/>
</dbReference>
<dbReference type="EMBL" id="LSSK01001474">
    <property type="protein sequence ID" value="OMH79636.1"/>
    <property type="molecule type" value="Genomic_DNA"/>
</dbReference>
<keyword evidence="2" id="KW-0677">Repeat</keyword>
<comment type="caution">
    <text evidence="6">The sequence shown here is derived from an EMBL/GenBank/DDBJ whole genome shotgun (WGS) entry which is preliminary data.</text>
</comment>
<evidence type="ECO:0000256" key="3">
    <source>
        <dbReference type="PROSITE-ProRule" id="PRU00221"/>
    </source>
</evidence>
<feature type="compositionally biased region" description="Low complexity" evidence="5">
    <location>
        <begin position="93"/>
        <end position="124"/>
    </location>
</feature>
<dbReference type="Pfam" id="PF00400">
    <property type="entry name" value="WD40"/>
    <property type="match status" value="2"/>
</dbReference>
<dbReference type="OrthoDB" id="6262491at2759"/>
<feature type="region of interest" description="Disordered" evidence="5">
    <location>
        <begin position="582"/>
        <end position="630"/>
    </location>
</feature>
<protein>
    <submittedName>
        <fullName evidence="6">WD repeat-containing protein 5</fullName>
    </submittedName>
</protein>
<dbReference type="InterPro" id="IPR036322">
    <property type="entry name" value="WD40_repeat_dom_sf"/>
</dbReference>